<dbReference type="InterPro" id="IPR051015">
    <property type="entry name" value="EvgA-like"/>
</dbReference>
<dbReference type="InterPro" id="IPR036388">
    <property type="entry name" value="WH-like_DNA-bd_sf"/>
</dbReference>
<dbReference type="EMBL" id="CP029550">
    <property type="protein sequence ID" value="AWN39709.1"/>
    <property type="molecule type" value="Genomic_DNA"/>
</dbReference>
<dbReference type="Pfam" id="PF00196">
    <property type="entry name" value="GerE"/>
    <property type="match status" value="1"/>
</dbReference>
<dbReference type="AlphaFoldDB" id="A0A2U8W0V4"/>
<dbReference type="OrthoDB" id="8337506at2"/>
<dbReference type="PROSITE" id="PS50043">
    <property type="entry name" value="HTH_LUXR_2"/>
    <property type="match status" value="1"/>
</dbReference>
<dbReference type="Gene3D" id="1.10.10.10">
    <property type="entry name" value="Winged helix-like DNA-binding domain superfamily/Winged helix DNA-binding domain"/>
    <property type="match status" value="1"/>
</dbReference>
<sequence length="94" mass="10595">MNRAVLAVWNGQIYVPASIANAEIIKEESVNIVSEQPYALLSRKQQEIFALLRGGLSNKEIAQRINVSETAIKSQNRVIYRKLGALKRIDFVHC</sequence>
<dbReference type="PANTHER" id="PTHR45566:SF1">
    <property type="entry name" value="HTH-TYPE TRANSCRIPTIONAL REGULATOR YHJB-RELATED"/>
    <property type="match status" value="1"/>
</dbReference>
<dbReference type="InterPro" id="IPR000792">
    <property type="entry name" value="Tscrpt_reg_LuxR_C"/>
</dbReference>
<evidence type="ECO:0000313" key="3">
    <source>
        <dbReference type="Proteomes" id="UP000245926"/>
    </source>
</evidence>
<protein>
    <recommendedName>
        <fullName evidence="1">HTH luxR-type domain-containing protein</fullName>
    </recommendedName>
</protein>
<dbReference type="PRINTS" id="PR00038">
    <property type="entry name" value="HTHLUXR"/>
</dbReference>
<accession>A0A2U8W0V4</accession>
<dbReference type="GO" id="GO:0003677">
    <property type="term" value="F:DNA binding"/>
    <property type="evidence" value="ECO:0007669"/>
    <property type="project" value="InterPro"/>
</dbReference>
<dbReference type="SMART" id="SM00421">
    <property type="entry name" value="HTH_LUXR"/>
    <property type="match status" value="1"/>
</dbReference>
<dbReference type="KEGG" id="mets:DK389_03105"/>
<proteinExistence type="predicted"/>
<keyword evidence="3" id="KW-1185">Reference proteome</keyword>
<organism evidence="2 3">
    <name type="scientific">Methylobacterium durans</name>
    <dbReference type="NCBI Taxonomy" id="2202825"/>
    <lineage>
        <taxon>Bacteria</taxon>
        <taxon>Pseudomonadati</taxon>
        <taxon>Pseudomonadota</taxon>
        <taxon>Alphaproteobacteria</taxon>
        <taxon>Hyphomicrobiales</taxon>
        <taxon>Methylobacteriaceae</taxon>
        <taxon>Methylobacterium</taxon>
    </lineage>
</organism>
<gene>
    <name evidence="2" type="ORF">DK389_03105</name>
</gene>
<reference evidence="3" key="1">
    <citation type="submission" date="2018-05" db="EMBL/GenBank/DDBJ databases">
        <title>Complete Genome Sequence of Methylobacterium sp. 17SD2-17.</title>
        <authorList>
            <person name="Srinivasan S."/>
        </authorList>
    </citation>
    <scope>NUCLEOTIDE SEQUENCE [LARGE SCALE GENOMIC DNA]</scope>
    <source>
        <strain evidence="3">17SD2-17</strain>
    </source>
</reference>
<dbReference type="PANTHER" id="PTHR45566">
    <property type="entry name" value="HTH-TYPE TRANSCRIPTIONAL REGULATOR YHJB-RELATED"/>
    <property type="match status" value="1"/>
</dbReference>
<dbReference type="SUPFAM" id="SSF46894">
    <property type="entry name" value="C-terminal effector domain of the bipartite response regulators"/>
    <property type="match status" value="1"/>
</dbReference>
<dbReference type="GO" id="GO:0006355">
    <property type="term" value="P:regulation of DNA-templated transcription"/>
    <property type="evidence" value="ECO:0007669"/>
    <property type="project" value="InterPro"/>
</dbReference>
<name>A0A2U8W0V4_9HYPH</name>
<dbReference type="InterPro" id="IPR016032">
    <property type="entry name" value="Sig_transdc_resp-reg_C-effctor"/>
</dbReference>
<dbReference type="Proteomes" id="UP000245926">
    <property type="component" value="Chromosome"/>
</dbReference>
<feature type="domain" description="HTH luxR-type" evidence="1">
    <location>
        <begin position="34"/>
        <end position="94"/>
    </location>
</feature>
<evidence type="ECO:0000313" key="2">
    <source>
        <dbReference type="EMBL" id="AWN39709.1"/>
    </source>
</evidence>
<evidence type="ECO:0000259" key="1">
    <source>
        <dbReference type="PROSITE" id="PS50043"/>
    </source>
</evidence>
<dbReference type="CDD" id="cd06170">
    <property type="entry name" value="LuxR_C_like"/>
    <property type="match status" value="1"/>
</dbReference>